<dbReference type="Proteomes" id="UP000574317">
    <property type="component" value="Unassembled WGS sequence"/>
</dbReference>
<protein>
    <submittedName>
        <fullName evidence="1">Uncharacterized protein</fullName>
    </submittedName>
</protein>
<comment type="caution">
    <text evidence="1">The sequence shown here is derived from an EMBL/GenBank/DDBJ whole genome shotgun (WGS) entry which is preliminary data.</text>
</comment>
<evidence type="ECO:0000313" key="2">
    <source>
        <dbReference type="Proteomes" id="UP000574317"/>
    </source>
</evidence>
<accession>A0A8H5MK46</accession>
<organism evidence="1 2">
    <name type="scientific">Fusarium napiforme</name>
    <dbReference type="NCBI Taxonomy" id="42672"/>
    <lineage>
        <taxon>Eukaryota</taxon>
        <taxon>Fungi</taxon>
        <taxon>Dikarya</taxon>
        <taxon>Ascomycota</taxon>
        <taxon>Pezizomycotina</taxon>
        <taxon>Sordariomycetes</taxon>
        <taxon>Hypocreomycetidae</taxon>
        <taxon>Hypocreales</taxon>
        <taxon>Nectriaceae</taxon>
        <taxon>Fusarium</taxon>
        <taxon>Fusarium fujikuroi species complex</taxon>
    </lineage>
</organism>
<dbReference type="EMBL" id="JAAOAO010000750">
    <property type="protein sequence ID" value="KAF5531969.1"/>
    <property type="molecule type" value="Genomic_DNA"/>
</dbReference>
<name>A0A8H5MK46_9HYPO</name>
<sequence length="145" mass="16286">MPLIPTTPTAPCLIKNLVSTTAQSITTDPKLHEFVLLDIWLIFYGRQAVTPTAQQEKFKRGVWAVAFAACIFAGTITGAQLKTDNEKKEAIQEFRATSPNEQIAALLSQRKTLLSQKAVLQRKMDDFEVRVKEREAEKAREREGP</sequence>
<reference evidence="1 2" key="1">
    <citation type="submission" date="2020-05" db="EMBL/GenBank/DDBJ databases">
        <title>Identification and distribution of gene clusters putatively required for synthesis of sphingolipid metabolism inhibitors in phylogenetically diverse species of the filamentous fungus Fusarium.</title>
        <authorList>
            <person name="Kim H.-S."/>
            <person name="Busman M."/>
            <person name="Brown D.W."/>
            <person name="Divon H."/>
            <person name="Uhlig S."/>
            <person name="Proctor R.H."/>
        </authorList>
    </citation>
    <scope>NUCLEOTIDE SEQUENCE [LARGE SCALE GENOMIC DNA]</scope>
    <source>
        <strain evidence="1 2">NRRL 25196</strain>
    </source>
</reference>
<proteinExistence type="predicted"/>
<keyword evidence="2" id="KW-1185">Reference proteome</keyword>
<gene>
    <name evidence="1" type="ORF">FNAPI_13059</name>
</gene>
<dbReference type="AlphaFoldDB" id="A0A8H5MK46"/>
<evidence type="ECO:0000313" key="1">
    <source>
        <dbReference type="EMBL" id="KAF5531969.1"/>
    </source>
</evidence>